<comment type="caution">
    <text evidence="3">The sequence shown here is derived from an EMBL/GenBank/DDBJ whole genome shotgun (WGS) entry which is preliminary data.</text>
</comment>
<dbReference type="OrthoDB" id="5100136at2759"/>
<reference evidence="3" key="1">
    <citation type="journal article" date="2021" name="Nat. Commun.">
        <title>Genetic determinants of endophytism in the Arabidopsis root mycobiome.</title>
        <authorList>
            <person name="Mesny F."/>
            <person name="Miyauchi S."/>
            <person name="Thiergart T."/>
            <person name="Pickel B."/>
            <person name="Atanasova L."/>
            <person name="Karlsson M."/>
            <person name="Huettel B."/>
            <person name="Barry K.W."/>
            <person name="Haridas S."/>
            <person name="Chen C."/>
            <person name="Bauer D."/>
            <person name="Andreopoulos W."/>
            <person name="Pangilinan J."/>
            <person name="LaButti K."/>
            <person name="Riley R."/>
            <person name="Lipzen A."/>
            <person name="Clum A."/>
            <person name="Drula E."/>
            <person name="Henrissat B."/>
            <person name="Kohler A."/>
            <person name="Grigoriev I.V."/>
            <person name="Martin F.M."/>
            <person name="Hacquard S."/>
        </authorList>
    </citation>
    <scope>NUCLEOTIDE SEQUENCE</scope>
    <source>
        <strain evidence="3">MPI-SDFR-AT-0068</strain>
    </source>
</reference>
<accession>A0A8K0RXZ0</accession>
<evidence type="ECO:0000313" key="3">
    <source>
        <dbReference type="EMBL" id="KAH7250881.1"/>
    </source>
</evidence>
<keyword evidence="4" id="KW-1185">Reference proteome</keyword>
<protein>
    <submittedName>
        <fullName evidence="3">Uncharacterized protein</fullName>
    </submittedName>
</protein>
<dbReference type="EMBL" id="JAGPXF010000003">
    <property type="protein sequence ID" value="KAH7250881.1"/>
    <property type="molecule type" value="Genomic_DNA"/>
</dbReference>
<gene>
    <name evidence="3" type="ORF">BKA59DRAFT_452121</name>
</gene>
<evidence type="ECO:0000256" key="1">
    <source>
        <dbReference type="SAM" id="MobiDB-lite"/>
    </source>
</evidence>
<evidence type="ECO:0000256" key="2">
    <source>
        <dbReference type="SAM" id="SignalP"/>
    </source>
</evidence>
<feature type="region of interest" description="Disordered" evidence="1">
    <location>
        <begin position="163"/>
        <end position="183"/>
    </location>
</feature>
<dbReference type="AlphaFoldDB" id="A0A8K0RXZ0"/>
<feature type="signal peptide" evidence="2">
    <location>
        <begin position="1"/>
        <end position="21"/>
    </location>
</feature>
<organism evidence="3 4">
    <name type="scientific">Fusarium tricinctum</name>
    <dbReference type="NCBI Taxonomy" id="61284"/>
    <lineage>
        <taxon>Eukaryota</taxon>
        <taxon>Fungi</taxon>
        <taxon>Dikarya</taxon>
        <taxon>Ascomycota</taxon>
        <taxon>Pezizomycotina</taxon>
        <taxon>Sordariomycetes</taxon>
        <taxon>Hypocreomycetidae</taxon>
        <taxon>Hypocreales</taxon>
        <taxon>Nectriaceae</taxon>
        <taxon>Fusarium</taxon>
        <taxon>Fusarium tricinctum species complex</taxon>
    </lineage>
</organism>
<sequence>MVALRHLTAAFLTLTIEWVNAGPCRPVPISIISSSTFGISLSSILAIPEYTSSADSLSDTSTASYLYTEPTTNAVAISLSTSIATSFESTATVFTTSTKPQDTVISATLGTTIDLTTEDSQGTTEATSIAKTTTEETTSTAFKIATGTTSEVPTTSPRTTITATATAESTSEPATSSIKTTTTTAAAPVSTTFNLLMQGGRPDGVVLHSDGQFLQLRTSEYPDPYPATYPEAALSYDQDTQHLLIGEKPLCIYYDTVGTVASISACRGIPTGQYAYLTCDPPFNSALTCNVPGKRYDQTSASLVDLGLTWNQFYYLEGAKQMPGLGWILIGRADLTSNDIEYNNFDPINIITRIV</sequence>
<dbReference type="Proteomes" id="UP000813427">
    <property type="component" value="Unassembled WGS sequence"/>
</dbReference>
<feature type="chain" id="PRO_5035456215" evidence="2">
    <location>
        <begin position="22"/>
        <end position="355"/>
    </location>
</feature>
<name>A0A8K0RXZ0_9HYPO</name>
<keyword evidence="2" id="KW-0732">Signal</keyword>
<evidence type="ECO:0000313" key="4">
    <source>
        <dbReference type="Proteomes" id="UP000813427"/>
    </source>
</evidence>
<proteinExistence type="predicted"/>